<dbReference type="AlphaFoldDB" id="A0AAW6UN12"/>
<dbReference type="Proteomes" id="UP001241935">
    <property type="component" value="Unassembled WGS sequence"/>
</dbReference>
<proteinExistence type="predicted"/>
<feature type="transmembrane region" description="Helical" evidence="1">
    <location>
        <begin position="31"/>
        <end position="51"/>
    </location>
</feature>
<organism evidence="2 3">
    <name type="scientific">Acinetobacter terrestris</name>
    <dbReference type="NCBI Taxonomy" id="2529843"/>
    <lineage>
        <taxon>Bacteria</taxon>
        <taxon>Pseudomonadati</taxon>
        <taxon>Pseudomonadota</taxon>
        <taxon>Gammaproteobacteria</taxon>
        <taxon>Moraxellales</taxon>
        <taxon>Moraxellaceae</taxon>
        <taxon>Acinetobacter</taxon>
        <taxon>Acinetobacter Taxon 24</taxon>
    </lineage>
</organism>
<gene>
    <name evidence="2" type="ORF">QOR41_02685</name>
</gene>
<dbReference type="RefSeq" id="WP_284066290.1">
    <property type="nucleotide sequence ID" value="NZ_JASKNE010000001.1"/>
</dbReference>
<dbReference type="EMBL" id="JASKNE010000001">
    <property type="protein sequence ID" value="MDK1682778.1"/>
    <property type="molecule type" value="Genomic_DNA"/>
</dbReference>
<accession>A0AAW6UN12</accession>
<feature type="transmembrane region" description="Helical" evidence="1">
    <location>
        <begin position="7"/>
        <end position="25"/>
    </location>
</feature>
<keyword evidence="1" id="KW-1133">Transmembrane helix</keyword>
<dbReference type="NCBIfam" id="NF038216">
    <property type="entry name" value="ABZJ_00895_fam"/>
    <property type="match status" value="1"/>
</dbReference>
<evidence type="ECO:0000313" key="3">
    <source>
        <dbReference type="Proteomes" id="UP001241935"/>
    </source>
</evidence>
<feature type="transmembrane region" description="Helical" evidence="1">
    <location>
        <begin position="66"/>
        <end position="88"/>
    </location>
</feature>
<comment type="caution">
    <text evidence="2">The sequence shown here is derived from an EMBL/GenBank/DDBJ whole genome shotgun (WGS) entry which is preliminary data.</text>
</comment>
<sequence length="138" mass="15324">MSHYLKYFAAVYSIALILLVSILIYGLKLGAITLLLPSLIASAFLSARHFVKREQRLPNKKEKNTLVWGSTIIAMSMGFIVIFLLIFLHPRAEGILITIGYAGRAGNSFLVAIAIALHGLIFHIAYNGYARYSLNKLK</sequence>
<feature type="transmembrane region" description="Helical" evidence="1">
    <location>
        <begin position="108"/>
        <end position="129"/>
    </location>
</feature>
<keyword evidence="1" id="KW-0472">Membrane</keyword>
<keyword evidence="1" id="KW-0812">Transmembrane</keyword>
<dbReference type="InterPro" id="IPR047730">
    <property type="entry name" value="ABZJ_00895-like"/>
</dbReference>
<evidence type="ECO:0000256" key="1">
    <source>
        <dbReference type="SAM" id="Phobius"/>
    </source>
</evidence>
<protein>
    <submittedName>
        <fullName evidence="2">ABZJ_00895 family protein</fullName>
    </submittedName>
</protein>
<name>A0AAW6UN12_9GAMM</name>
<reference evidence="2" key="1">
    <citation type="submission" date="2023-04" db="EMBL/GenBank/DDBJ databases">
        <title>The environmental microbiomes in feedlot watering bowls are a reservoir of florfenicol resistance for bovine respiratory disease pathogens.</title>
        <authorList>
            <person name="Kos D.W."/>
            <person name="Ruzzini A.C."/>
            <person name="Schreiner B."/>
            <person name="Jelinski M.D."/>
        </authorList>
    </citation>
    <scope>NUCLEOTIDE SEQUENCE</scope>
    <source>
        <strain evidence="2">WB3</strain>
    </source>
</reference>
<evidence type="ECO:0000313" key="2">
    <source>
        <dbReference type="EMBL" id="MDK1682778.1"/>
    </source>
</evidence>